<evidence type="ECO:0000256" key="5">
    <source>
        <dbReference type="ARBA" id="ARBA00023134"/>
    </source>
</evidence>
<dbReference type="Proteomes" id="UP000001064">
    <property type="component" value="Unassembled WGS sequence"/>
</dbReference>
<dbReference type="InParanoid" id="F0ZFJ7"/>
<dbReference type="Gene3D" id="1.25.40.180">
    <property type="match status" value="1"/>
</dbReference>
<evidence type="ECO:0000313" key="8">
    <source>
        <dbReference type="EMBL" id="EGC37307.1"/>
    </source>
</evidence>
<sequence>MAQLVNIRRNEPDPFYRYKMEVLQGKVEGKGNGIKTVIVNLTNIARDLERPPEYITKYYEIEFNTKSNIEGDKYSINGQHSNERLADVLDGFINKFVLCAFCKNPETRFVIKNKAIEFKCAACGKRGPADMKHKLSSYIVKNPPKASTSKGSTHDEALAQQPGLPPVSTTGSSSTVKKEKKSKKKKDEDEDDVVWLTDTSEKAAEERKKHFLGDATSVVANMMADVDISSNKGKEEQQEEEPQDPVSSITAFLASSPSDQELMEKLDSVQEEFELRSSATAKAAIEALGQNAEGTVKLIKNQQALIKKISKRRDGKLGILLGLEELCVKDDALLKSIMGILKNLYDTGVLSEENILKWYHNKAKSKTVIKTCSPFIDWLENAEEEEEDEEEDA</sequence>
<dbReference type="VEuPathDB" id="AmoebaDB:DICPUDRAFT_150141"/>
<accession>F0ZFJ7</accession>
<evidence type="ECO:0000256" key="4">
    <source>
        <dbReference type="ARBA" id="ARBA00022917"/>
    </source>
</evidence>
<dbReference type="GeneID" id="10500142"/>
<keyword evidence="3" id="KW-0547">Nucleotide-binding</keyword>
<dbReference type="EMBL" id="GL871003">
    <property type="protein sequence ID" value="EGC37307.1"/>
    <property type="molecule type" value="Genomic_DNA"/>
</dbReference>
<keyword evidence="5" id="KW-0342">GTP-binding</keyword>
<dbReference type="InterPro" id="IPR045196">
    <property type="entry name" value="IF2/IF5"/>
</dbReference>
<dbReference type="FunFam" id="1.25.40.180:FF:000212">
    <property type="match status" value="1"/>
</dbReference>
<evidence type="ECO:0000256" key="3">
    <source>
        <dbReference type="ARBA" id="ARBA00022741"/>
    </source>
</evidence>
<dbReference type="KEGG" id="dpp:DICPUDRAFT_150141"/>
<dbReference type="OMA" id="YRYKMEK"/>
<dbReference type="GO" id="GO:0005829">
    <property type="term" value="C:cytosol"/>
    <property type="evidence" value="ECO:0000318"/>
    <property type="project" value="GO_Central"/>
</dbReference>
<dbReference type="SMART" id="SM00515">
    <property type="entry name" value="eIF5C"/>
    <property type="match status" value="1"/>
</dbReference>
<dbReference type="GO" id="GO:0005092">
    <property type="term" value="F:GDP-dissociation inhibitor activity"/>
    <property type="evidence" value="ECO:0000318"/>
    <property type="project" value="GO_Central"/>
</dbReference>
<dbReference type="FunFam" id="3.30.30.170:FF:000004">
    <property type="entry name" value="Eukaryotic translation initiation factor eif-5, putative"/>
    <property type="match status" value="1"/>
</dbReference>
<dbReference type="InterPro" id="IPR016189">
    <property type="entry name" value="Transl_init_fac_IF2/IF5_N"/>
</dbReference>
<gene>
    <name evidence="8" type="ORF">DICPUDRAFT_150141</name>
</gene>
<feature type="region of interest" description="Disordered" evidence="6">
    <location>
        <begin position="141"/>
        <end position="192"/>
    </location>
</feature>
<evidence type="ECO:0000256" key="2">
    <source>
        <dbReference type="ARBA" id="ARBA00022540"/>
    </source>
</evidence>
<dbReference type="GO" id="GO:0005525">
    <property type="term" value="F:GTP binding"/>
    <property type="evidence" value="ECO:0007669"/>
    <property type="project" value="UniProtKB-KW"/>
</dbReference>
<dbReference type="FunCoup" id="F0ZFJ7">
    <property type="interactions" value="832"/>
</dbReference>
<dbReference type="Gene3D" id="3.30.30.170">
    <property type="match status" value="1"/>
</dbReference>
<dbReference type="InterPro" id="IPR016024">
    <property type="entry name" value="ARM-type_fold"/>
</dbReference>
<dbReference type="InterPro" id="IPR002735">
    <property type="entry name" value="Transl_init_fac_IF2/IF5_dom"/>
</dbReference>
<reference evidence="9" key="1">
    <citation type="journal article" date="2011" name="Genome Biol.">
        <title>Comparative genomics of the social amoebae Dictyostelium discoideum and Dictyostelium purpureum.</title>
        <authorList>
            <consortium name="US DOE Joint Genome Institute (JGI-PGF)"/>
            <person name="Sucgang R."/>
            <person name="Kuo A."/>
            <person name="Tian X."/>
            <person name="Salerno W."/>
            <person name="Parikh A."/>
            <person name="Feasley C.L."/>
            <person name="Dalin E."/>
            <person name="Tu H."/>
            <person name="Huang E."/>
            <person name="Barry K."/>
            <person name="Lindquist E."/>
            <person name="Shapiro H."/>
            <person name="Bruce D."/>
            <person name="Schmutz J."/>
            <person name="Salamov A."/>
            <person name="Fey P."/>
            <person name="Gaudet P."/>
            <person name="Anjard C."/>
            <person name="Babu M.M."/>
            <person name="Basu S."/>
            <person name="Bushmanova Y."/>
            <person name="van der Wel H."/>
            <person name="Katoh-Kurasawa M."/>
            <person name="Dinh C."/>
            <person name="Coutinho P.M."/>
            <person name="Saito T."/>
            <person name="Elias M."/>
            <person name="Schaap P."/>
            <person name="Kay R.R."/>
            <person name="Henrissat B."/>
            <person name="Eichinger L."/>
            <person name="Rivero F."/>
            <person name="Putnam N.H."/>
            <person name="West C.M."/>
            <person name="Loomis W.F."/>
            <person name="Chisholm R.L."/>
            <person name="Shaulsky G."/>
            <person name="Strassmann J.E."/>
            <person name="Queller D.C."/>
            <person name="Kuspa A."/>
            <person name="Grigoriev I.V."/>
        </authorList>
    </citation>
    <scope>NUCLEOTIDE SEQUENCE [LARGE SCALE GENOMIC DNA]</scope>
    <source>
        <strain evidence="9">QSDP1</strain>
    </source>
</reference>
<dbReference type="RefSeq" id="XP_003286195.1">
    <property type="nucleotide sequence ID" value="XM_003286147.1"/>
</dbReference>
<organism evidence="8 9">
    <name type="scientific">Dictyostelium purpureum</name>
    <name type="common">Slime mold</name>
    <dbReference type="NCBI Taxonomy" id="5786"/>
    <lineage>
        <taxon>Eukaryota</taxon>
        <taxon>Amoebozoa</taxon>
        <taxon>Evosea</taxon>
        <taxon>Eumycetozoa</taxon>
        <taxon>Dictyostelia</taxon>
        <taxon>Dictyosteliales</taxon>
        <taxon>Dictyosteliaceae</taxon>
        <taxon>Dictyostelium</taxon>
    </lineage>
</organism>
<dbReference type="PANTHER" id="PTHR23001:SF7">
    <property type="entry name" value="EUKARYOTIC TRANSLATION INITIATION FACTOR 5"/>
    <property type="match status" value="1"/>
</dbReference>
<dbReference type="STRING" id="5786.F0ZFJ7"/>
<dbReference type="InterPro" id="IPR016190">
    <property type="entry name" value="Transl_init_fac_IF2/IF5_Zn-bd"/>
</dbReference>
<dbReference type="InterPro" id="IPR003307">
    <property type="entry name" value="W2_domain"/>
</dbReference>
<keyword evidence="4" id="KW-0648">Protein biosynthesis</keyword>
<evidence type="ECO:0000313" key="9">
    <source>
        <dbReference type="Proteomes" id="UP000001064"/>
    </source>
</evidence>
<dbReference type="Pfam" id="PF02020">
    <property type="entry name" value="W2"/>
    <property type="match status" value="1"/>
</dbReference>
<dbReference type="SUPFAM" id="SSF100966">
    <property type="entry name" value="Translation initiation factor 2 beta, aIF2beta, N-terminal domain"/>
    <property type="match status" value="1"/>
</dbReference>
<feature type="domain" description="W2" evidence="7">
    <location>
        <begin position="235"/>
        <end position="389"/>
    </location>
</feature>
<evidence type="ECO:0000256" key="6">
    <source>
        <dbReference type="SAM" id="MobiDB-lite"/>
    </source>
</evidence>
<dbReference type="SUPFAM" id="SSF48371">
    <property type="entry name" value="ARM repeat"/>
    <property type="match status" value="1"/>
</dbReference>
<protein>
    <recommendedName>
        <fullName evidence="7">W2 domain-containing protein</fullName>
    </recommendedName>
</protein>
<dbReference type="GO" id="GO:0001732">
    <property type="term" value="P:formation of cytoplasmic translation initiation complex"/>
    <property type="evidence" value="ECO:0000318"/>
    <property type="project" value="GO_Central"/>
</dbReference>
<name>F0ZFJ7_DICPU</name>
<dbReference type="GO" id="GO:0071074">
    <property type="term" value="F:eukaryotic initiation factor eIF2 binding"/>
    <property type="evidence" value="ECO:0000318"/>
    <property type="project" value="GO_Central"/>
</dbReference>
<dbReference type="SMART" id="SM00653">
    <property type="entry name" value="eIF2B_5"/>
    <property type="match status" value="1"/>
</dbReference>
<dbReference type="OrthoDB" id="10250831at2759"/>
<dbReference type="PANTHER" id="PTHR23001">
    <property type="entry name" value="EUKARYOTIC TRANSLATION INITIATION FACTOR"/>
    <property type="match status" value="1"/>
</dbReference>
<keyword evidence="9" id="KW-1185">Reference proteome</keyword>
<evidence type="ECO:0000256" key="1">
    <source>
        <dbReference type="ARBA" id="ARBA00010397"/>
    </source>
</evidence>
<evidence type="ECO:0000259" key="7">
    <source>
        <dbReference type="PROSITE" id="PS51363"/>
    </source>
</evidence>
<dbReference type="FunFam" id="2.20.25.350:FF:000001">
    <property type="entry name" value="Eukaryotic translation initiation factor 5"/>
    <property type="match status" value="1"/>
</dbReference>
<dbReference type="PROSITE" id="PS51363">
    <property type="entry name" value="W2"/>
    <property type="match status" value="1"/>
</dbReference>
<dbReference type="GO" id="GO:0003743">
    <property type="term" value="F:translation initiation factor activity"/>
    <property type="evidence" value="ECO:0000318"/>
    <property type="project" value="GO_Central"/>
</dbReference>
<dbReference type="Gene3D" id="2.20.25.350">
    <property type="match status" value="1"/>
</dbReference>
<dbReference type="Pfam" id="PF01873">
    <property type="entry name" value="eIF-5_eIF-2B"/>
    <property type="match status" value="1"/>
</dbReference>
<keyword evidence="2" id="KW-0396">Initiation factor</keyword>
<dbReference type="AlphaFoldDB" id="F0ZFJ7"/>
<proteinExistence type="inferred from homology"/>
<dbReference type="eggNOG" id="KOG2767">
    <property type="taxonomic scope" value="Eukaryota"/>
</dbReference>
<dbReference type="SUPFAM" id="SSF75689">
    <property type="entry name" value="Zinc-binding domain of translation initiation factor 2 beta"/>
    <property type="match status" value="1"/>
</dbReference>
<comment type="similarity">
    <text evidence="1">Belongs to the eIF-2-beta/eIF-5 family.</text>
</comment>